<keyword evidence="1" id="KW-0694">RNA-binding</keyword>
<evidence type="ECO:0000256" key="1">
    <source>
        <dbReference type="ARBA" id="ARBA00022884"/>
    </source>
</evidence>
<comment type="caution">
    <text evidence="3">The sequence shown here is derived from an EMBL/GenBank/DDBJ whole genome shotgun (WGS) entry which is preliminary data.</text>
</comment>
<evidence type="ECO:0000313" key="4">
    <source>
        <dbReference type="Proteomes" id="UP000177905"/>
    </source>
</evidence>
<evidence type="ECO:0000313" key="3">
    <source>
        <dbReference type="EMBL" id="OGC14635.1"/>
    </source>
</evidence>
<gene>
    <name evidence="3" type="ORF">A2290_01135</name>
</gene>
<dbReference type="EMBL" id="MEUA01000033">
    <property type="protein sequence ID" value="OGC14635.1"/>
    <property type="molecule type" value="Genomic_DNA"/>
</dbReference>
<dbReference type="GO" id="GO:0003723">
    <property type="term" value="F:RNA binding"/>
    <property type="evidence" value="ECO:0007669"/>
    <property type="project" value="UniProtKB-KW"/>
</dbReference>
<name>A0A1F4S2G9_UNCSA</name>
<dbReference type="PROSITE" id="PS50102">
    <property type="entry name" value="RRM"/>
    <property type="match status" value="1"/>
</dbReference>
<dbReference type="AlphaFoldDB" id="A0A1F4S2G9"/>
<dbReference type="InterPro" id="IPR012677">
    <property type="entry name" value="Nucleotide-bd_a/b_plait_sf"/>
</dbReference>
<organism evidence="3 4">
    <name type="scientific">candidate division WOR-1 bacterium RIFOXYB2_FULL_36_35</name>
    <dbReference type="NCBI Taxonomy" id="1802578"/>
    <lineage>
        <taxon>Bacteria</taxon>
        <taxon>Bacillati</taxon>
        <taxon>Saganbacteria</taxon>
    </lineage>
</organism>
<proteinExistence type="predicted"/>
<dbReference type="SMART" id="SM00360">
    <property type="entry name" value="RRM"/>
    <property type="match status" value="1"/>
</dbReference>
<protein>
    <submittedName>
        <fullName evidence="3">RNA-binding protein</fullName>
    </submittedName>
</protein>
<evidence type="ECO:0000259" key="2">
    <source>
        <dbReference type="PROSITE" id="PS50102"/>
    </source>
</evidence>
<dbReference type="InterPro" id="IPR052462">
    <property type="entry name" value="SLIRP/GR-RBP-like"/>
</dbReference>
<dbReference type="SUPFAM" id="SSF54928">
    <property type="entry name" value="RNA-binding domain, RBD"/>
    <property type="match status" value="1"/>
</dbReference>
<accession>A0A1F4S2G9</accession>
<dbReference type="PANTHER" id="PTHR48027">
    <property type="entry name" value="HETEROGENEOUS NUCLEAR RIBONUCLEOPROTEIN 87F-RELATED"/>
    <property type="match status" value="1"/>
</dbReference>
<reference evidence="3 4" key="1">
    <citation type="journal article" date="2016" name="Nat. Commun.">
        <title>Thousands of microbial genomes shed light on interconnected biogeochemical processes in an aquifer system.</title>
        <authorList>
            <person name="Anantharaman K."/>
            <person name="Brown C.T."/>
            <person name="Hug L.A."/>
            <person name="Sharon I."/>
            <person name="Castelle C.J."/>
            <person name="Probst A.J."/>
            <person name="Thomas B.C."/>
            <person name="Singh A."/>
            <person name="Wilkins M.J."/>
            <person name="Karaoz U."/>
            <person name="Brodie E.L."/>
            <person name="Williams K.H."/>
            <person name="Hubbard S.S."/>
            <person name="Banfield J.F."/>
        </authorList>
    </citation>
    <scope>NUCLEOTIDE SEQUENCE [LARGE SCALE GENOMIC DNA]</scope>
</reference>
<dbReference type="Proteomes" id="UP000177905">
    <property type="component" value="Unassembled WGS sequence"/>
</dbReference>
<dbReference type="Gene3D" id="3.30.70.330">
    <property type="match status" value="1"/>
</dbReference>
<dbReference type="Pfam" id="PF00076">
    <property type="entry name" value="RRM_1"/>
    <property type="match status" value="1"/>
</dbReference>
<dbReference type="InterPro" id="IPR000504">
    <property type="entry name" value="RRM_dom"/>
</dbReference>
<sequence>MAKTLYFGNLPWKTNEEELSSFIEPHAPVIAARIIKEKETGRSKGYGFVEVNDEHAEKIMTNLNGATLGGRTININEAKRKEKNG</sequence>
<dbReference type="InterPro" id="IPR035979">
    <property type="entry name" value="RBD_domain_sf"/>
</dbReference>
<feature type="domain" description="RRM" evidence="2">
    <location>
        <begin position="3"/>
        <end position="80"/>
    </location>
</feature>